<dbReference type="Pfam" id="PF05368">
    <property type="entry name" value="NmrA"/>
    <property type="match status" value="1"/>
</dbReference>
<comment type="similarity">
    <text evidence="1">Belongs to the NmrA-type oxidoreductase family.</text>
</comment>
<name>A0AA39J2R8_9AGAR</name>
<evidence type="ECO:0000259" key="3">
    <source>
        <dbReference type="Pfam" id="PF05368"/>
    </source>
</evidence>
<dbReference type="GO" id="GO:0005634">
    <property type="term" value="C:nucleus"/>
    <property type="evidence" value="ECO:0007669"/>
    <property type="project" value="TreeGrafter"/>
</dbReference>
<dbReference type="Gene3D" id="3.90.25.10">
    <property type="entry name" value="UDP-galactose 4-epimerase, domain 1"/>
    <property type="match status" value="1"/>
</dbReference>
<evidence type="ECO:0000256" key="2">
    <source>
        <dbReference type="ARBA" id="ARBA00022857"/>
    </source>
</evidence>
<gene>
    <name evidence="4" type="ORF">EV421DRAFT_2039769</name>
</gene>
<reference evidence="4" key="1">
    <citation type="submission" date="2023-06" db="EMBL/GenBank/DDBJ databases">
        <authorList>
            <consortium name="Lawrence Berkeley National Laboratory"/>
            <person name="Ahrendt S."/>
            <person name="Sahu N."/>
            <person name="Indic B."/>
            <person name="Wong-Bajracharya J."/>
            <person name="Merenyi Z."/>
            <person name="Ke H.-M."/>
            <person name="Monk M."/>
            <person name="Kocsube S."/>
            <person name="Drula E."/>
            <person name="Lipzen A."/>
            <person name="Balint B."/>
            <person name="Henrissat B."/>
            <person name="Andreopoulos B."/>
            <person name="Martin F.M."/>
            <person name="Harder C.B."/>
            <person name="Rigling D."/>
            <person name="Ford K.L."/>
            <person name="Foster G.D."/>
            <person name="Pangilinan J."/>
            <person name="Papanicolaou A."/>
            <person name="Barry K."/>
            <person name="LaButti K."/>
            <person name="Viragh M."/>
            <person name="Koriabine M."/>
            <person name="Yan M."/>
            <person name="Riley R."/>
            <person name="Champramary S."/>
            <person name="Plett K.L."/>
            <person name="Tsai I.J."/>
            <person name="Slot J."/>
            <person name="Sipos G."/>
            <person name="Plett J."/>
            <person name="Nagy L.G."/>
            <person name="Grigoriev I.V."/>
        </authorList>
    </citation>
    <scope>NUCLEOTIDE SEQUENCE</scope>
    <source>
        <strain evidence="4">FPL87.14</strain>
    </source>
</reference>
<dbReference type="AlphaFoldDB" id="A0AA39J2R8"/>
<dbReference type="InterPro" id="IPR051164">
    <property type="entry name" value="NmrA-like_oxidored"/>
</dbReference>
<dbReference type="PANTHER" id="PTHR42748:SF31">
    <property type="entry name" value="NMRA-LIKE DOMAIN-CONTAINING PROTEIN-RELATED"/>
    <property type="match status" value="1"/>
</dbReference>
<protein>
    <recommendedName>
        <fullName evidence="3">NmrA-like domain-containing protein</fullName>
    </recommendedName>
</protein>
<evidence type="ECO:0000313" key="5">
    <source>
        <dbReference type="Proteomes" id="UP001175226"/>
    </source>
</evidence>
<evidence type="ECO:0000313" key="4">
    <source>
        <dbReference type="EMBL" id="KAK0434217.1"/>
    </source>
</evidence>
<organism evidence="4 5">
    <name type="scientific">Armillaria borealis</name>
    <dbReference type="NCBI Taxonomy" id="47425"/>
    <lineage>
        <taxon>Eukaryota</taxon>
        <taxon>Fungi</taxon>
        <taxon>Dikarya</taxon>
        <taxon>Basidiomycota</taxon>
        <taxon>Agaricomycotina</taxon>
        <taxon>Agaricomycetes</taxon>
        <taxon>Agaricomycetidae</taxon>
        <taxon>Agaricales</taxon>
        <taxon>Marasmiineae</taxon>
        <taxon>Physalacriaceae</taxon>
        <taxon>Armillaria</taxon>
    </lineage>
</organism>
<dbReference type="SUPFAM" id="SSF51735">
    <property type="entry name" value="NAD(P)-binding Rossmann-fold domains"/>
    <property type="match status" value="1"/>
</dbReference>
<keyword evidence="5" id="KW-1185">Reference proteome</keyword>
<sequence>MASTNTSTLISARPIIGIRHSGEHGCIHVVVNALKDAYAVFGLTNSLTTLATIGPEESSNAEINQGKNVANAAASTSTLQHFIWSTLSHTHSFTIPHFDSKAAVDECILTTLPSLAPKSIFFYAGYYVSNLLELLPPVKDKIIW</sequence>
<accession>A0AA39J2R8</accession>
<comment type="caution">
    <text evidence="4">The sequence shown here is derived from an EMBL/GenBank/DDBJ whole genome shotgun (WGS) entry which is preliminary data.</text>
</comment>
<dbReference type="Gene3D" id="3.40.50.720">
    <property type="entry name" value="NAD(P)-binding Rossmann-like Domain"/>
    <property type="match status" value="1"/>
</dbReference>
<dbReference type="Proteomes" id="UP001175226">
    <property type="component" value="Unassembled WGS sequence"/>
</dbReference>
<dbReference type="InterPro" id="IPR008030">
    <property type="entry name" value="NmrA-like"/>
</dbReference>
<dbReference type="PANTHER" id="PTHR42748">
    <property type="entry name" value="NITROGEN METABOLITE REPRESSION PROTEIN NMRA FAMILY MEMBER"/>
    <property type="match status" value="1"/>
</dbReference>
<proteinExistence type="inferred from homology"/>
<dbReference type="EMBL" id="JAUEPT010000073">
    <property type="protein sequence ID" value="KAK0434217.1"/>
    <property type="molecule type" value="Genomic_DNA"/>
</dbReference>
<feature type="domain" description="NmrA-like" evidence="3">
    <location>
        <begin position="29"/>
        <end position="139"/>
    </location>
</feature>
<keyword evidence="2" id="KW-0521">NADP</keyword>
<dbReference type="InterPro" id="IPR036291">
    <property type="entry name" value="NAD(P)-bd_dom_sf"/>
</dbReference>
<evidence type="ECO:0000256" key="1">
    <source>
        <dbReference type="ARBA" id="ARBA00006328"/>
    </source>
</evidence>